<evidence type="ECO:0000256" key="3">
    <source>
        <dbReference type="ARBA" id="ARBA00022946"/>
    </source>
</evidence>
<gene>
    <name evidence="5" type="ORF">HYH02_014814</name>
</gene>
<comment type="similarity">
    <text evidence="1">Belongs to the mTERF family.</text>
</comment>
<keyword evidence="2" id="KW-0804">Transcription</keyword>
<keyword evidence="3" id="KW-0809">Transit peptide</keyword>
<keyword evidence="6" id="KW-1185">Reference proteome</keyword>
<evidence type="ECO:0000256" key="4">
    <source>
        <dbReference type="SAM" id="MobiDB-lite"/>
    </source>
</evidence>
<feature type="region of interest" description="Disordered" evidence="4">
    <location>
        <begin position="439"/>
        <end position="546"/>
    </location>
</feature>
<dbReference type="OrthoDB" id="546574at2759"/>
<feature type="compositionally biased region" description="Basic and acidic residues" evidence="4">
    <location>
        <begin position="615"/>
        <end position="628"/>
    </location>
</feature>
<dbReference type="InterPro" id="IPR003690">
    <property type="entry name" value="MTERF"/>
</dbReference>
<organism evidence="5 6">
    <name type="scientific">Chlamydomonas schloesseri</name>
    <dbReference type="NCBI Taxonomy" id="2026947"/>
    <lineage>
        <taxon>Eukaryota</taxon>
        <taxon>Viridiplantae</taxon>
        <taxon>Chlorophyta</taxon>
        <taxon>core chlorophytes</taxon>
        <taxon>Chlorophyceae</taxon>
        <taxon>CS clade</taxon>
        <taxon>Chlamydomonadales</taxon>
        <taxon>Chlamydomonadaceae</taxon>
        <taxon>Chlamydomonas</taxon>
    </lineage>
</organism>
<dbReference type="InterPro" id="IPR017956">
    <property type="entry name" value="AT_hook_DNA-bd_motif"/>
</dbReference>
<dbReference type="Pfam" id="PF02536">
    <property type="entry name" value="mTERF"/>
    <property type="match status" value="1"/>
</dbReference>
<dbReference type="Gene3D" id="1.25.70.10">
    <property type="entry name" value="Transcription termination factor 3, mitochondrial"/>
    <property type="match status" value="1"/>
</dbReference>
<dbReference type="GO" id="GO:0003677">
    <property type="term" value="F:DNA binding"/>
    <property type="evidence" value="ECO:0007669"/>
    <property type="project" value="InterPro"/>
</dbReference>
<proteinExistence type="inferred from homology"/>
<keyword evidence="2" id="KW-0806">Transcription termination</keyword>
<reference evidence="5" key="1">
    <citation type="journal article" date="2020" name="bioRxiv">
        <title>Comparative genomics of Chlamydomonas.</title>
        <authorList>
            <person name="Craig R.J."/>
            <person name="Hasan A.R."/>
            <person name="Ness R.W."/>
            <person name="Keightley P.D."/>
        </authorList>
    </citation>
    <scope>NUCLEOTIDE SEQUENCE</scope>
    <source>
        <strain evidence="5">CCAP 11/173</strain>
    </source>
</reference>
<evidence type="ECO:0000256" key="1">
    <source>
        <dbReference type="ARBA" id="ARBA00007692"/>
    </source>
</evidence>
<feature type="compositionally biased region" description="Acidic residues" evidence="4">
    <location>
        <begin position="604"/>
        <end position="614"/>
    </location>
</feature>
<feature type="compositionally biased region" description="Gly residues" evidence="4">
    <location>
        <begin position="525"/>
        <end position="535"/>
    </location>
</feature>
<keyword evidence="2" id="KW-0805">Transcription regulation</keyword>
<dbReference type="InterPro" id="IPR038538">
    <property type="entry name" value="MTERF_sf"/>
</dbReference>
<dbReference type="AlphaFoldDB" id="A0A835VRD2"/>
<protein>
    <submittedName>
        <fullName evidence="5">Uncharacterized protein</fullName>
    </submittedName>
</protein>
<sequence>MLSSSRALGPTDPSPCGDDGEQAKRRRGRPRKTEPPVDMGSNGIGEEAGPVAKRSRGRPPRDASAAQALEAQPRPARSPSQADRTSDSDNAIGHGMKRRGRPPRSEPQMTAAGGGSLAARRDGSGSTTHGSGDHDGDMSPQAATTGTLYSRRGRPRRGGPEQQVEEALNTAAGGVGTAMARRGRPPLQKASREAELQVMLQRELRLKPTELRPPPSSWRQLRDGAAPETLRARVVMLKDALGLEVVRRMAQRCPHLLHWHEATLLSKLDDLTLGLGLSRQQLLGAVLAYPRLLQSAPNTLLARVALLQAELRLPLKTITAMVAAQPPLLCMSPSTLRLRADLLHEAASLLPQWRHELSRMAPSTLGRMLRCSEGVLNRLVYTYLRVSTNGKKFHEIRSMKRITTIPAAEWHEKNPLFQEWLDNGARDRASGIIVQWDGWWRGPQTQGPGQGQAQGEAAGGAGAALPQADGSGRANWWGMPNGGLRWTRTGERPHPHSQSQSHPALAPDPEEPTAGRPGPASSSGWDGGGGSGGVDGAPPGSLGARGSSGLMDGLGFGDSGLRLTSSELWQRYWELGGGGDGKRWTPPGNDDSAADLGLGKFEGDDGSDEEDDDDRYLGPEDGRGERRA</sequence>
<feature type="region of interest" description="Disordered" evidence="4">
    <location>
        <begin position="574"/>
        <end position="628"/>
    </location>
</feature>
<accession>A0A835VRD2</accession>
<name>A0A835VRD2_9CHLO</name>
<feature type="region of interest" description="Disordered" evidence="4">
    <location>
        <begin position="1"/>
        <end position="164"/>
    </location>
</feature>
<feature type="compositionally biased region" description="Gly residues" evidence="4">
    <location>
        <begin position="448"/>
        <end position="462"/>
    </location>
</feature>
<evidence type="ECO:0000313" key="5">
    <source>
        <dbReference type="EMBL" id="KAG2426387.1"/>
    </source>
</evidence>
<comment type="caution">
    <text evidence="5">The sequence shown here is derived from an EMBL/GenBank/DDBJ whole genome shotgun (WGS) entry which is preliminary data.</text>
</comment>
<dbReference type="PRINTS" id="PR00929">
    <property type="entry name" value="ATHOOK"/>
</dbReference>
<dbReference type="Proteomes" id="UP000613740">
    <property type="component" value="Unassembled WGS sequence"/>
</dbReference>
<dbReference type="EMBL" id="JAEHOD010000107">
    <property type="protein sequence ID" value="KAG2426387.1"/>
    <property type="molecule type" value="Genomic_DNA"/>
</dbReference>
<evidence type="ECO:0000256" key="2">
    <source>
        <dbReference type="ARBA" id="ARBA00022472"/>
    </source>
</evidence>
<dbReference type="GO" id="GO:0006353">
    <property type="term" value="P:DNA-templated transcription termination"/>
    <property type="evidence" value="ECO:0007669"/>
    <property type="project" value="UniProtKB-KW"/>
</dbReference>
<evidence type="ECO:0000313" key="6">
    <source>
        <dbReference type="Proteomes" id="UP000613740"/>
    </source>
</evidence>
<dbReference type="SMART" id="SM00384">
    <property type="entry name" value="AT_hook"/>
    <property type="match status" value="4"/>
</dbReference>